<dbReference type="Proteomes" id="UP001597116">
    <property type="component" value="Unassembled WGS sequence"/>
</dbReference>
<dbReference type="EMBL" id="JBHTLP010000011">
    <property type="protein sequence ID" value="MFD1143022.1"/>
    <property type="molecule type" value="Genomic_DNA"/>
</dbReference>
<protein>
    <recommendedName>
        <fullName evidence="3">Phage tail protein</fullName>
    </recommendedName>
</protein>
<evidence type="ECO:0000313" key="1">
    <source>
        <dbReference type="EMBL" id="MFD1143022.1"/>
    </source>
</evidence>
<proteinExistence type="predicted"/>
<organism evidence="1 2">
    <name type="scientific">Larkinella insperata</name>
    <dbReference type="NCBI Taxonomy" id="332158"/>
    <lineage>
        <taxon>Bacteria</taxon>
        <taxon>Pseudomonadati</taxon>
        <taxon>Bacteroidota</taxon>
        <taxon>Cytophagia</taxon>
        <taxon>Cytophagales</taxon>
        <taxon>Spirosomataceae</taxon>
        <taxon>Larkinella</taxon>
    </lineage>
</organism>
<evidence type="ECO:0000313" key="2">
    <source>
        <dbReference type="Proteomes" id="UP001597116"/>
    </source>
</evidence>
<dbReference type="RefSeq" id="WP_379884377.1">
    <property type="nucleotide sequence ID" value="NZ_JBHTLP010000011.1"/>
</dbReference>
<name>A0ABW3QA13_9BACT</name>
<sequence length="157" mass="17211">MPNMSLNRTGKWNPGGGRWIEIVPAVALASYTISSVASAPTVVLSPSWSFTRIYCTPGTLQYRESKKNTDNGFLHDLEIKGFSPDDSPDKRAQIENLAQYQTFLVRFQDTAGLTRLAGTKIEPLLLEFELSTDSDVPGSRGYNLSFSGTLTAPAAYE</sequence>
<accession>A0ABW3QA13</accession>
<comment type="caution">
    <text evidence="1">The sequence shown here is derived from an EMBL/GenBank/DDBJ whole genome shotgun (WGS) entry which is preliminary data.</text>
</comment>
<reference evidence="2" key="1">
    <citation type="journal article" date="2019" name="Int. J. Syst. Evol. Microbiol.">
        <title>The Global Catalogue of Microorganisms (GCM) 10K type strain sequencing project: providing services to taxonomists for standard genome sequencing and annotation.</title>
        <authorList>
            <consortium name="The Broad Institute Genomics Platform"/>
            <consortium name="The Broad Institute Genome Sequencing Center for Infectious Disease"/>
            <person name="Wu L."/>
            <person name="Ma J."/>
        </authorList>
    </citation>
    <scope>NUCLEOTIDE SEQUENCE [LARGE SCALE GENOMIC DNA]</scope>
    <source>
        <strain evidence="2">CCUG 55608</strain>
    </source>
</reference>
<gene>
    <name evidence="1" type="ORF">ACFQ4C_17985</name>
</gene>
<evidence type="ECO:0008006" key="3">
    <source>
        <dbReference type="Google" id="ProtNLM"/>
    </source>
</evidence>
<keyword evidence="2" id="KW-1185">Reference proteome</keyword>